<accession>A0A1F5GAN9</accession>
<dbReference type="AlphaFoldDB" id="A0A1F5GAN9"/>
<evidence type="ECO:0000313" key="1">
    <source>
        <dbReference type="EMBL" id="OGD88943.1"/>
    </source>
</evidence>
<dbReference type="EMBL" id="MFBD01000016">
    <property type="protein sequence ID" value="OGD88943.1"/>
    <property type="molecule type" value="Genomic_DNA"/>
</dbReference>
<comment type="caution">
    <text evidence="1">The sequence shown here is derived from an EMBL/GenBank/DDBJ whole genome shotgun (WGS) entry which is preliminary data.</text>
</comment>
<reference evidence="1 2" key="1">
    <citation type="journal article" date="2016" name="Nat. Commun.">
        <title>Thousands of microbial genomes shed light on interconnected biogeochemical processes in an aquifer system.</title>
        <authorList>
            <person name="Anantharaman K."/>
            <person name="Brown C.T."/>
            <person name="Hug L.A."/>
            <person name="Sharon I."/>
            <person name="Castelle C.J."/>
            <person name="Probst A.J."/>
            <person name="Thomas B.C."/>
            <person name="Singh A."/>
            <person name="Wilkins M.J."/>
            <person name="Karaoz U."/>
            <person name="Brodie E.L."/>
            <person name="Williams K.H."/>
            <person name="Hubbard S.S."/>
            <person name="Banfield J.F."/>
        </authorList>
    </citation>
    <scope>NUCLEOTIDE SEQUENCE [LARGE SCALE GENOMIC DNA]</scope>
</reference>
<evidence type="ECO:0000313" key="2">
    <source>
        <dbReference type="Proteomes" id="UP000177369"/>
    </source>
</evidence>
<organism evidence="1 2">
    <name type="scientific">Candidatus Curtissbacteria bacterium RIFCSPHIGHO2_02_FULL_40_16b</name>
    <dbReference type="NCBI Taxonomy" id="1797714"/>
    <lineage>
        <taxon>Bacteria</taxon>
        <taxon>Candidatus Curtissiibacteriota</taxon>
    </lineage>
</organism>
<proteinExistence type="predicted"/>
<gene>
    <name evidence="1" type="ORF">A3D04_01975</name>
</gene>
<protein>
    <submittedName>
        <fullName evidence="1">Uncharacterized protein</fullName>
    </submittedName>
</protein>
<name>A0A1F5GAN9_9BACT</name>
<sequence length="235" mass="27144">MVSKEALVLPGQENFKVHEDSNLARVLETLEDLQRAEKILIANNKPLVKINPESNWAEWIEYFVAPPEGIFNADRLNSFRQNLFPHMKPGLNSPVYQTADGLHLGYVAFDDKLVRRNREITDAVQEEFEPGAAERLGLKLEEPIARRSDDTLSRRTFVKVYPHILLAEVVARMKREGTHYSSLYFTRLEDELSKPQQEVLKVAAQDRYGHSGRLFRIMQSVARREEAEAHSQYLR</sequence>
<dbReference type="Proteomes" id="UP000177369">
    <property type="component" value="Unassembled WGS sequence"/>
</dbReference>